<evidence type="ECO:0000256" key="3">
    <source>
        <dbReference type="ARBA" id="ARBA00022679"/>
    </source>
</evidence>
<reference evidence="11 12" key="1">
    <citation type="submission" date="2018-08" db="EMBL/GenBank/DDBJ databases">
        <title>Neisseria zalophi ATCC BAA-2455 complete genome.</title>
        <authorList>
            <person name="Veseli I.A."/>
            <person name="Buttler R."/>
            <person name="Mascarenhas dos Santos A.C."/>
            <person name="Pombert J.-F."/>
        </authorList>
    </citation>
    <scope>NUCLEOTIDE SEQUENCE [LARGE SCALE GENOMIC DNA]</scope>
    <source>
        <strain evidence="11 12">ATCC BAA-2455</strain>
    </source>
</reference>
<evidence type="ECO:0000259" key="10">
    <source>
        <dbReference type="Pfam" id="PF19040"/>
    </source>
</evidence>
<dbReference type="InterPro" id="IPR050879">
    <property type="entry name" value="Acyltransferase_3"/>
</dbReference>
<feature type="transmembrane region" description="Helical" evidence="8">
    <location>
        <begin position="195"/>
        <end position="213"/>
    </location>
</feature>
<organism evidence="11 12">
    <name type="scientific">Neisseria zalophi</name>
    <dbReference type="NCBI Taxonomy" id="640030"/>
    <lineage>
        <taxon>Bacteria</taxon>
        <taxon>Pseudomonadati</taxon>
        <taxon>Pseudomonadota</taxon>
        <taxon>Betaproteobacteria</taxon>
        <taxon>Neisseriales</taxon>
        <taxon>Neisseriaceae</taxon>
        <taxon>Neisseria</taxon>
    </lineage>
</organism>
<feature type="transmembrane region" description="Helical" evidence="8">
    <location>
        <begin position="76"/>
        <end position="95"/>
    </location>
</feature>
<sequence>MSKSLQYRSDIDTLRAIAVLSVIIFHFNKNWLSGGFLGVDIFFVISGFLITLIMHREMSAGTFTFHKFYTRRIKRILPVFFVVLLSVVVASAFLFPPDDYYLLGKMTLASILFSANLYQALGQGYFDPVQEEKPLLHIWSLSVEEQYYFLFPLFLLLLVRRAWRTQFIFLSLAIILSLAASFLPSHGLDKYYLPHLRAFEMILGSLTAVYFSYAHERGYVPGNRYAGFISLIAILVLMGCFIFYTPETPFFPGVAGLIPCAATALLLYFNQFDHRFKRYFSYQPVIYIGLISYSLYLWHWPVLVFARHLSENKHIPNHWIAALGVLMLVLSFLTYRWVEQPFRKNKLSLWKNVLFFYAVPAALVLTVFSQLNQSWLMRQYYQEGLTRSHTSCHNHFNKKCVWGDSAQKPKVLMLGDSHADHYKTFIDYIGKQEGWSATLITADTCAYVDNYDSEVYRSSQSCRLQNQYGREHSQEYPIIMLAMRWGSQIPVAPLSQAYDYDFFNKLENTLQQWSDKEAVYLFTDTPTIQYPGLESYIRRVRLGLEPIRLRVNDATYQAGNSKIKEIAARYDNVYIVDTMAVLPKDFIYDNKPIYSDLDHLNPYGGKVLAQLYTAKQPLLK</sequence>
<evidence type="ECO:0000256" key="2">
    <source>
        <dbReference type="ARBA" id="ARBA00022475"/>
    </source>
</evidence>
<evidence type="ECO:0000313" key="11">
    <source>
        <dbReference type="EMBL" id="QEY27056.1"/>
    </source>
</evidence>
<accession>A0A5J6PY06</accession>
<dbReference type="InterPro" id="IPR002656">
    <property type="entry name" value="Acyl_transf_3_dom"/>
</dbReference>
<dbReference type="GO" id="GO:0016788">
    <property type="term" value="F:hydrolase activity, acting on ester bonds"/>
    <property type="evidence" value="ECO:0007669"/>
    <property type="project" value="UniProtKB-ARBA"/>
</dbReference>
<evidence type="ECO:0000259" key="9">
    <source>
        <dbReference type="Pfam" id="PF01757"/>
    </source>
</evidence>
<feature type="transmembrane region" description="Helical" evidence="8">
    <location>
        <begin position="136"/>
        <end position="159"/>
    </location>
</feature>
<keyword evidence="4 8" id="KW-0812">Transmembrane</keyword>
<dbReference type="Pfam" id="PF01757">
    <property type="entry name" value="Acyl_transf_3"/>
    <property type="match status" value="1"/>
</dbReference>
<keyword evidence="3 11" id="KW-0808">Transferase</keyword>
<keyword evidence="12" id="KW-1185">Reference proteome</keyword>
<dbReference type="Pfam" id="PF19040">
    <property type="entry name" value="SGNH"/>
    <property type="match status" value="1"/>
</dbReference>
<dbReference type="SUPFAM" id="SSF52266">
    <property type="entry name" value="SGNH hydrolase"/>
    <property type="match status" value="1"/>
</dbReference>
<dbReference type="InterPro" id="IPR043968">
    <property type="entry name" value="SGNH"/>
</dbReference>
<dbReference type="GO" id="GO:0009103">
    <property type="term" value="P:lipopolysaccharide biosynthetic process"/>
    <property type="evidence" value="ECO:0007669"/>
    <property type="project" value="TreeGrafter"/>
</dbReference>
<dbReference type="KEGG" id="nzl:D0T92_11255"/>
<dbReference type="Proteomes" id="UP000325713">
    <property type="component" value="Chromosome"/>
</dbReference>
<dbReference type="AlphaFoldDB" id="A0A5J6PY06"/>
<evidence type="ECO:0000256" key="7">
    <source>
        <dbReference type="ARBA" id="ARBA00023315"/>
    </source>
</evidence>
<protein>
    <submittedName>
        <fullName evidence="11">Acyltransferase</fullName>
    </submittedName>
</protein>
<dbReference type="GO" id="GO:0005886">
    <property type="term" value="C:plasma membrane"/>
    <property type="evidence" value="ECO:0007669"/>
    <property type="project" value="UniProtKB-SubCell"/>
</dbReference>
<dbReference type="InterPro" id="IPR036514">
    <property type="entry name" value="SGNH_hydro_sf"/>
</dbReference>
<evidence type="ECO:0000256" key="8">
    <source>
        <dbReference type="SAM" id="Phobius"/>
    </source>
</evidence>
<gene>
    <name evidence="11" type="ORF">D0T92_11255</name>
</gene>
<proteinExistence type="predicted"/>
<comment type="subcellular location">
    <subcellularLocation>
        <location evidence="1">Cell membrane</location>
        <topology evidence="1">Multi-pass membrane protein</topology>
    </subcellularLocation>
</comment>
<dbReference type="Gene3D" id="3.40.50.1110">
    <property type="entry name" value="SGNH hydrolase"/>
    <property type="match status" value="1"/>
</dbReference>
<dbReference type="RefSeq" id="WP_151052891.1">
    <property type="nucleotide sequence ID" value="NZ_CP031700.1"/>
</dbReference>
<dbReference type="EMBL" id="CP031700">
    <property type="protein sequence ID" value="QEY27056.1"/>
    <property type="molecule type" value="Genomic_DNA"/>
</dbReference>
<keyword evidence="5 8" id="KW-1133">Transmembrane helix</keyword>
<feature type="transmembrane region" description="Helical" evidence="8">
    <location>
        <begin position="349"/>
        <end position="368"/>
    </location>
</feature>
<dbReference type="PANTHER" id="PTHR23028:SF53">
    <property type="entry name" value="ACYL_TRANSF_3 DOMAIN-CONTAINING PROTEIN"/>
    <property type="match status" value="1"/>
</dbReference>
<feature type="transmembrane region" description="Helical" evidence="8">
    <location>
        <begin position="225"/>
        <end position="244"/>
    </location>
</feature>
<feature type="domain" description="SGNH" evidence="10">
    <location>
        <begin position="392"/>
        <end position="612"/>
    </location>
</feature>
<evidence type="ECO:0000256" key="5">
    <source>
        <dbReference type="ARBA" id="ARBA00022989"/>
    </source>
</evidence>
<dbReference type="PANTHER" id="PTHR23028">
    <property type="entry name" value="ACETYLTRANSFERASE"/>
    <property type="match status" value="1"/>
</dbReference>
<dbReference type="OrthoDB" id="9814807at2"/>
<keyword evidence="6 8" id="KW-0472">Membrane</keyword>
<feature type="transmembrane region" description="Helical" evidence="8">
    <location>
        <begin position="166"/>
        <end position="183"/>
    </location>
</feature>
<name>A0A5J6PY06_9NEIS</name>
<feature type="transmembrane region" description="Helical" evidence="8">
    <location>
        <begin position="319"/>
        <end position="337"/>
    </location>
</feature>
<feature type="transmembrane region" description="Helical" evidence="8">
    <location>
        <begin position="281"/>
        <end position="299"/>
    </location>
</feature>
<evidence type="ECO:0000256" key="4">
    <source>
        <dbReference type="ARBA" id="ARBA00022692"/>
    </source>
</evidence>
<evidence type="ECO:0000313" key="12">
    <source>
        <dbReference type="Proteomes" id="UP000325713"/>
    </source>
</evidence>
<evidence type="ECO:0000256" key="1">
    <source>
        <dbReference type="ARBA" id="ARBA00004651"/>
    </source>
</evidence>
<feature type="domain" description="Acyltransferase 3" evidence="9">
    <location>
        <begin position="10"/>
        <end position="336"/>
    </location>
</feature>
<keyword evidence="2" id="KW-1003">Cell membrane</keyword>
<feature type="transmembrane region" description="Helical" evidence="8">
    <location>
        <begin position="34"/>
        <end position="55"/>
    </location>
</feature>
<evidence type="ECO:0000256" key="6">
    <source>
        <dbReference type="ARBA" id="ARBA00023136"/>
    </source>
</evidence>
<feature type="transmembrane region" description="Helical" evidence="8">
    <location>
        <begin position="250"/>
        <end position="269"/>
    </location>
</feature>
<dbReference type="GO" id="GO:0016747">
    <property type="term" value="F:acyltransferase activity, transferring groups other than amino-acyl groups"/>
    <property type="evidence" value="ECO:0007669"/>
    <property type="project" value="InterPro"/>
</dbReference>
<keyword evidence="7 11" id="KW-0012">Acyltransferase</keyword>